<evidence type="ECO:0000259" key="7">
    <source>
        <dbReference type="Pfam" id="PF08938"/>
    </source>
</evidence>
<feature type="compositionally biased region" description="Polar residues" evidence="6">
    <location>
        <begin position="380"/>
        <end position="390"/>
    </location>
</feature>
<reference evidence="8" key="1">
    <citation type="submission" date="2022-07" db="EMBL/GenBank/DDBJ databases">
        <title>Phylogenomic reconstructions and comparative analyses of Kickxellomycotina fungi.</title>
        <authorList>
            <person name="Reynolds N.K."/>
            <person name="Stajich J.E."/>
            <person name="Barry K."/>
            <person name="Grigoriev I.V."/>
            <person name="Crous P."/>
            <person name="Smith M.E."/>
        </authorList>
    </citation>
    <scope>NUCLEOTIDE SEQUENCE</scope>
    <source>
        <strain evidence="8">RSA 567</strain>
    </source>
</reference>
<dbReference type="AlphaFoldDB" id="A0A9W8B575"/>
<sequence length="390" mass="42644">MSRHRNVRNLDLDEVLEEDQYEDEYADEEMTEEDFARLQETLQQVLDVVGDNIPVTDTEIRNMLWETYYDTQATTNWVLETSAQRKKEQAQSKSTPPTSDDNHPLLDPLTQPPIHCKANQLSSPPPPSSLAIQPPRLTTALSARPSQPIPTPTSTLTSRPKPTALSALEFPNRSKTSLSSRPSALSSGPSVIASALSALKSTPHQRSATQTPVKLPIRSTFSAQAHGSPSSISGLSLAGLAKHTTAQSAARRPTPLPRPALSATGPSRFAPSPEPPQSSIAAVESTLVSDPSKFAQFVLRPVEADYSSLAAGELRFDTAYALLNSHNQPGALNLPDPLRTMAHSFLPWLDTAWSQSNAQHKRPIRPFQFDTPSRDDIVDQAQQRSKWNAD</sequence>
<feature type="domain" description="HBS1-like protein N-terminal" evidence="7">
    <location>
        <begin position="13"/>
        <end position="87"/>
    </location>
</feature>
<feature type="compositionally biased region" description="Low complexity" evidence="6">
    <location>
        <begin position="248"/>
        <end position="264"/>
    </location>
</feature>
<protein>
    <recommendedName>
        <fullName evidence="7">HBS1-like protein N-terminal domain-containing protein</fullName>
    </recommendedName>
</protein>
<feature type="region of interest" description="Disordered" evidence="6">
    <location>
        <begin position="243"/>
        <end position="278"/>
    </location>
</feature>
<accession>A0A9W8B575</accession>
<dbReference type="GO" id="GO:0005737">
    <property type="term" value="C:cytoplasm"/>
    <property type="evidence" value="ECO:0007669"/>
    <property type="project" value="UniProtKB-SubCell"/>
</dbReference>
<dbReference type="Proteomes" id="UP001151582">
    <property type="component" value="Unassembled WGS sequence"/>
</dbReference>
<name>A0A9W8B575_9FUNG</name>
<dbReference type="Pfam" id="PF08938">
    <property type="entry name" value="HBS1_N"/>
    <property type="match status" value="1"/>
</dbReference>
<dbReference type="GO" id="GO:0016787">
    <property type="term" value="F:hydrolase activity"/>
    <property type="evidence" value="ECO:0007669"/>
    <property type="project" value="UniProtKB-KW"/>
</dbReference>
<dbReference type="InterPro" id="IPR037189">
    <property type="entry name" value="HBS1-like_N_sf"/>
</dbReference>
<organism evidence="8 9">
    <name type="scientific">Dimargaris verticillata</name>
    <dbReference type="NCBI Taxonomy" id="2761393"/>
    <lineage>
        <taxon>Eukaryota</taxon>
        <taxon>Fungi</taxon>
        <taxon>Fungi incertae sedis</taxon>
        <taxon>Zoopagomycota</taxon>
        <taxon>Kickxellomycotina</taxon>
        <taxon>Dimargaritomycetes</taxon>
        <taxon>Dimargaritales</taxon>
        <taxon>Dimargaritaceae</taxon>
        <taxon>Dimargaris</taxon>
    </lineage>
</organism>
<dbReference type="EMBL" id="JANBQB010000615">
    <property type="protein sequence ID" value="KAJ1974732.1"/>
    <property type="molecule type" value="Genomic_DNA"/>
</dbReference>
<keyword evidence="9" id="KW-1185">Reference proteome</keyword>
<keyword evidence="2" id="KW-0963">Cytoplasm</keyword>
<gene>
    <name evidence="8" type="ORF">H4R34_004611</name>
</gene>
<evidence type="ECO:0000256" key="5">
    <source>
        <dbReference type="ARBA" id="ARBA00022917"/>
    </source>
</evidence>
<evidence type="ECO:0000313" key="8">
    <source>
        <dbReference type="EMBL" id="KAJ1974732.1"/>
    </source>
</evidence>
<keyword evidence="5" id="KW-0648">Protein biosynthesis</keyword>
<comment type="caution">
    <text evidence="8">The sequence shown here is derived from an EMBL/GenBank/DDBJ whole genome shotgun (WGS) entry which is preliminary data.</text>
</comment>
<feature type="region of interest" description="Disordered" evidence="6">
    <location>
        <begin position="82"/>
        <end position="188"/>
    </location>
</feature>
<proteinExistence type="predicted"/>
<comment type="subcellular location">
    <subcellularLocation>
        <location evidence="1">Cytoplasm</location>
    </subcellularLocation>
</comment>
<dbReference type="OrthoDB" id="342024at2759"/>
<evidence type="ECO:0000256" key="1">
    <source>
        <dbReference type="ARBA" id="ARBA00004496"/>
    </source>
</evidence>
<dbReference type="SUPFAM" id="SSF109732">
    <property type="entry name" value="HBS1-like domain"/>
    <property type="match status" value="1"/>
</dbReference>
<evidence type="ECO:0000256" key="2">
    <source>
        <dbReference type="ARBA" id="ARBA00022490"/>
    </source>
</evidence>
<keyword evidence="3" id="KW-0597">Phosphoprotein</keyword>
<keyword evidence="4" id="KW-0378">Hydrolase</keyword>
<feature type="compositionally biased region" description="Low complexity" evidence="6">
    <location>
        <begin position="173"/>
        <end position="188"/>
    </location>
</feature>
<dbReference type="InterPro" id="IPR015033">
    <property type="entry name" value="HBS1-like_N"/>
</dbReference>
<dbReference type="GO" id="GO:0006412">
    <property type="term" value="P:translation"/>
    <property type="evidence" value="ECO:0007669"/>
    <property type="project" value="UniProtKB-KW"/>
</dbReference>
<evidence type="ECO:0000256" key="3">
    <source>
        <dbReference type="ARBA" id="ARBA00022553"/>
    </source>
</evidence>
<evidence type="ECO:0000256" key="4">
    <source>
        <dbReference type="ARBA" id="ARBA00022801"/>
    </source>
</evidence>
<evidence type="ECO:0000313" key="9">
    <source>
        <dbReference type="Proteomes" id="UP001151582"/>
    </source>
</evidence>
<feature type="region of interest" description="Disordered" evidence="6">
    <location>
        <begin position="357"/>
        <end position="390"/>
    </location>
</feature>
<evidence type="ECO:0000256" key="6">
    <source>
        <dbReference type="SAM" id="MobiDB-lite"/>
    </source>
</evidence>